<evidence type="ECO:0000256" key="13">
    <source>
        <dbReference type="ARBA" id="ARBA00022989"/>
    </source>
</evidence>
<evidence type="ECO:0000256" key="6">
    <source>
        <dbReference type="ARBA" id="ARBA00022553"/>
    </source>
</evidence>
<dbReference type="EC" id="3.1.3.48" evidence="4"/>
<feature type="region of interest" description="Disordered" evidence="22">
    <location>
        <begin position="801"/>
        <end position="856"/>
    </location>
</feature>
<proteinExistence type="inferred from homology"/>
<evidence type="ECO:0000256" key="24">
    <source>
        <dbReference type="SAM" id="SignalP"/>
    </source>
</evidence>
<feature type="active site" description="Phosphocysteine intermediate" evidence="18">
    <location>
        <position position="433"/>
    </location>
</feature>
<evidence type="ECO:0000256" key="1">
    <source>
        <dbReference type="ARBA" id="ARBA00004246"/>
    </source>
</evidence>
<keyword evidence="8 24" id="KW-0732">Signal</keyword>
<dbReference type="Pfam" id="PF14943">
    <property type="entry name" value="MRP-S26"/>
    <property type="match status" value="1"/>
</dbReference>
<dbReference type="EMBL" id="JH000136">
    <property type="protein sequence ID" value="EGV92436.1"/>
    <property type="molecule type" value="Genomic_DNA"/>
</dbReference>
<dbReference type="GO" id="GO:0004725">
    <property type="term" value="F:protein tyrosine phosphatase activity"/>
    <property type="evidence" value="ECO:0007669"/>
    <property type="project" value="UniProtKB-EC"/>
</dbReference>
<protein>
    <recommendedName>
        <fullName evidence="17">Receptor-type tyrosine-protein phosphatase alpha</fullName>
        <ecNumber evidence="4">3.1.3.48</ecNumber>
    </recommendedName>
</protein>
<dbReference type="SUPFAM" id="SSF52799">
    <property type="entry name" value="(Phosphotyrosine protein) phosphatases II"/>
    <property type="match status" value="2"/>
</dbReference>
<comment type="subcellular location">
    <subcellularLocation>
        <location evidence="1">Cell junction</location>
        <location evidence="1">Focal adhesion</location>
    </subcellularLocation>
    <subcellularLocation>
        <location evidence="2">Cell membrane</location>
        <topology evidence="2">Single-pass type I membrane protein</topology>
    </subcellularLocation>
</comment>
<name>G3H444_CRIGR</name>
<feature type="domain" description="Tyrosine-protein phosphatase" evidence="25">
    <location>
        <begin position="524"/>
        <end position="782"/>
    </location>
</feature>
<evidence type="ECO:0000256" key="9">
    <source>
        <dbReference type="ARBA" id="ARBA00022737"/>
    </source>
</evidence>
<evidence type="ECO:0000256" key="14">
    <source>
        <dbReference type="ARBA" id="ARBA00023136"/>
    </source>
</evidence>
<keyword evidence="15" id="KW-0325">Glycoprotein</keyword>
<keyword evidence="14 23" id="KW-0472">Membrane</keyword>
<feature type="domain" description="Tyrosine specific protein phosphatases" evidence="26">
    <location>
        <begin position="698"/>
        <end position="773"/>
    </location>
</feature>
<keyword evidence="27" id="KW-0675">Receptor</keyword>
<evidence type="ECO:0000256" key="19">
    <source>
        <dbReference type="PIRSR" id="PIRSR002006-2"/>
    </source>
</evidence>
<dbReference type="STRING" id="10029.G3H444"/>
<comment type="function">
    <text evidence="16">Tyrosine protein phosphatase which is involved in integrin-mediated focal adhesion formation. Following integrin engagement, specifically recruits BCAR3, BCAR1 and CRK to focal adhesions thereby promoting SRC-mediated phosphorylation of BRAC1 and the subsequent activation of PAK and small GTPase RAC1 and CDC42.</text>
</comment>
<dbReference type="FunFam" id="3.90.190.10:FF:000021">
    <property type="entry name" value="Receptor-type tyrosine-protein phosphatase alpha"/>
    <property type="match status" value="1"/>
</dbReference>
<evidence type="ECO:0000256" key="8">
    <source>
        <dbReference type="ARBA" id="ARBA00022729"/>
    </source>
</evidence>
<dbReference type="PRINTS" id="PR00700">
    <property type="entry name" value="PRTYPHPHTASE"/>
</dbReference>
<dbReference type="SMART" id="SM00194">
    <property type="entry name" value="PTPc"/>
    <property type="match status" value="2"/>
</dbReference>
<feature type="modified residue" description="Phosphotyrosine" evidence="20">
    <location>
        <position position="789"/>
    </location>
</feature>
<feature type="compositionally biased region" description="Basic and acidic residues" evidence="22">
    <location>
        <begin position="812"/>
        <end position="822"/>
    </location>
</feature>
<dbReference type="PROSITE" id="PS50056">
    <property type="entry name" value="TYR_PHOSPHATASE_2"/>
    <property type="match status" value="2"/>
</dbReference>
<dbReference type="PANTHER" id="PTHR19134">
    <property type="entry name" value="RECEPTOR-TYPE TYROSINE-PROTEIN PHOSPHATASE"/>
    <property type="match status" value="1"/>
</dbReference>
<keyword evidence="13 23" id="KW-1133">Transmembrane helix</keyword>
<dbReference type="InterPro" id="IPR029021">
    <property type="entry name" value="Prot-tyrosine_phosphatase-like"/>
</dbReference>
<keyword evidence="6 20" id="KW-0597">Phosphoprotein</keyword>
<feature type="compositionally biased region" description="Basic and acidic residues" evidence="22">
    <location>
        <begin position="905"/>
        <end position="918"/>
    </location>
</feature>
<dbReference type="PIRSF" id="PIRSF002006">
    <property type="entry name" value="PTPR_alpha_epsilon"/>
    <property type="match status" value="1"/>
</dbReference>
<dbReference type="FunFam" id="3.90.190.10:FF:000007">
    <property type="entry name" value="Receptor-type tyrosine-protein phosphatase alpha"/>
    <property type="match status" value="1"/>
</dbReference>
<dbReference type="PROSITE" id="PS00383">
    <property type="entry name" value="TYR_PHOSPHATASE_1"/>
    <property type="match status" value="2"/>
</dbReference>
<evidence type="ECO:0000256" key="20">
    <source>
        <dbReference type="PIRSR" id="PIRSR002006-3"/>
    </source>
</evidence>
<evidence type="ECO:0000256" key="15">
    <source>
        <dbReference type="ARBA" id="ARBA00023180"/>
    </source>
</evidence>
<feature type="transmembrane region" description="Helical" evidence="23">
    <location>
        <begin position="143"/>
        <end position="166"/>
    </location>
</feature>
<keyword evidence="9" id="KW-0677">Repeat</keyword>
<keyword evidence="11" id="KW-0904">Protein phosphatase</keyword>
<evidence type="ECO:0000256" key="16">
    <source>
        <dbReference type="ARBA" id="ARBA00054255"/>
    </source>
</evidence>
<accession>G3H444</accession>
<evidence type="ECO:0000256" key="3">
    <source>
        <dbReference type="ARBA" id="ARBA00007765"/>
    </source>
</evidence>
<dbReference type="GO" id="GO:0005925">
    <property type="term" value="C:focal adhesion"/>
    <property type="evidence" value="ECO:0007669"/>
    <property type="project" value="UniProtKB-SubCell"/>
</dbReference>
<dbReference type="eggNOG" id="KOG4228">
    <property type="taxonomic scope" value="Eukaryota"/>
</dbReference>
<feature type="binding site" evidence="19">
    <location>
        <position position="401"/>
    </location>
    <ligand>
        <name>substrate</name>
    </ligand>
</feature>
<keyword evidence="12" id="KW-0965">Cell junction</keyword>
<dbReference type="InterPro" id="IPR003595">
    <property type="entry name" value="Tyr_Pase_cat"/>
</dbReference>
<reference evidence="28" key="1">
    <citation type="journal article" date="2011" name="Nat. Biotechnol.">
        <title>The genomic sequence of the Chinese hamster ovary (CHO)-K1 cell line.</title>
        <authorList>
            <person name="Xu X."/>
            <person name="Nagarajan H."/>
            <person name="Lewis N.E."/>
            <person name="Pan S."/>
            <person name="Cai Z."/>
            <person name="Liu X."/>
            <person name="Chen W."/>
            <person name="Xie M."/>
            <person name="Wang W."/>
            <person name="Hammond S."/>
            <person name="Andersen M.R."/>
            <person name="Neff N."/>
            <person name="Passarelli B."/>
            <person name="Koh W."/>
            <person name="Fan H.C."/>
            <person name="Wang J."/>
            <person name="Gui Y."/>
            <person name="Lee K.H."/>
            <person name="Betenbaugh M.J."/>
            <person name="Quake S.R."/>
            <person name="Famili I."/>
            <person name="Palsson B.O."/>
            <person name="Wang J."/>
        </authorList>
    </citation>
    <scope>NUCLEOTIDE SEQUENCE [LARGE SCALE GENOMIC DNA]</scope>
    <source>
        <strain evidence="28">CHO K1 cell line</strain>
    </source>
</reference>
<evidence type="ECO:0000256" key="22">
    <source>
        <dbReference type="SAM" id="MobiDB-lite"/>
    </source>
</evidence>
<evidence type="ECO:0000256" key="23">
    <source>
        <dbReference type="SAM" id="Phobius"/>
    </source>
</evidence>
<evidence type="ECO:0000256" key="7">
    <source>
        <dbReference type="ARBA" id="ARBA00022692"/>
    </source>
</evidence>
<dbReference type="GO" id="GO:0005763">
    <property type="term" value="C:mitochondrial small ribosomal subunit"/>
    <property type="evidence" value="ECO:0007669"/>
    <property type="project" value="InterPro"/>
</dbReference>
<dbReference type="InterPro" id="IPR000242">
    <property type="entry name" value="PTP_cat"/>
</dbReference>
<evidence type="ECO:0000256" key="4">
    <source>
        <dbReference type="ARBA" id="ARBA00013064"/>
    </source>
</evidence>
<dbReference type="InterPro" id="IPR000387">
    <property type="entry name" value="Tyr_Pase_dom"/>
</dbReference>
<dbReference type="PaxDb" id="10029-XP_007636113.1"/>
<dbReference type="Pfam" id="PF00102">
    <property type="entry name" value="Y_phosphatase"/>
    <property type="match status" value="2"/>
</dbReference>
<evidence type="ECO:0000256" key="18">
    <source>
        <dbReference type="PIRSR" id="PIRSR002006-1"/>
    </source>
</evidence>
<feature type="region of interest" description="Disordered" evidence="22">
    <location>
        <begin position="882"/>
        <end position="918"/>
    </location>
</feature>
<feature type="signal peptide" evidence="24">
    <location>
        <begin position="1"/>
        <end position="19"/>
    </location>
</feature>
<sequence length="1074" mass="121849">MDSWFILVLFGSGLIRANANNATTVSPSLGITRLIKTSTTESVKEENKTSNATSSVISLSEAPTFSPNLTLEPTYVTTVNSSHSDNGTKRATSTDSGSTTISPNVTWLQDSQFTDARTEPWEGNSSTAATTPETFPPADETPIIAVMVALSSLLVIVFIIIVLYMLRFKKYKQAGSHSNSFRLSNGRTEDVEPQSVPLLARSPSTNRKYPPLPVDKLEEEINRRMADDNKLFREEFNALLACPIQATCEAASKEENKEKNRYVNILPYDHSRVHLTPVEGVPDSDYINASFINGYQEKNKFIAAQGPKEETVNDFWRMIWEQNTATIVMVTNLKERKECKCAQYWPDQGCWTYGNVRVSVEDVTVLVDYTVRKFCIQQVGDVTNRKPQRLITQFHFTSWPDFGVPFTPIGMLKFLKKVKACNPQYAGAIVVHCSAGVGRTGTFVVIDAMLDMMHSERKVDVYGFVSRIRAQRCQMVQTDMQYVFIYQALLEHYLYGDTELEVTSLETHLQKIYNKIPGTSNNGLEEEFKKLTSIKIQNDKMRTGNLPANMKKNRVLQIIPYEFNRVIIPVKRGEENTDYVNASFIDGYRQKDSYIASQGPLLHTIEDFWRMIWEWKSCSIVMLTELEERGQEKCAQYWPSDGLVSYGDITVELKKEEECESYTVRDLLVTNTRENKSRQIRQFHFHGWPEVGIPSDGKGMINIIAAVQKQQQQSGNHPITVHCSAGAGRTGTFCALSTVLERVKAEGILDVFQTVKSLRLQRPHMVQTLEQYEFCYKVVQEYIDAFSDYANFKVSRPPARELQSQTLGGRVQAREQAAEPSKRWPSKFPAPSTLLPGGNGSDKSSALRGRGHETGTPVVLRGHFRAGVLLAPAVMLRALSRLSPRPGGQPSAVQLLPARGRKTRHDPPDKSKVGREKMPPAVDPAEFFVLTERYRLYRQTVGAIRREFVTEVRHKAYEARAGVLAERKVQEAAAEHQALMAWNREENRRLQELRIARLQLEARDQEQRQAEEEAQRAREKQAWVQLKEQEVLQLQEEAKNFITRENLEARIEEALNSPKDYNWAITREGNVVRN</sequence>
<evidence type="ECO:0000313" key="28">
    <source>
        <dbReference type="Proteomes" id="UP000001075"/>
    </source>
</evidence>
<feature type="region of interest" description="Disordered" evidence="22">
    <location>
        <begin position="78"/>
        <end position="103"/>
    </location>
</feature>
<dbReference type="CDD" id="cd14621">
    <property type="entry name" value="R-PTPc-A-1"/>
    <property type="match status" value="1"/>
</dbReference>
<dbReference type="Gene3D" id="3.90.190.10">
    <property type="entry name" value="Protein tyrosine phosphatase superfamily"/>
    <property type="match status" value="2"/>
</dbReference>
<dbReference type="PROSITE" id="PS50055">
    <property type="entry name" value="TYR_PHOSPHATASE_PTP"/>
    <property type="match status" value="2"/>
</dbReference>
<evidence type="ECO:0000256" key="5">
    <source>
        <dbReference type="ARBA" id="ARBA00022475"/>
    </source>
</evidence>
<feature type="coiled-coil region" evidence="21">
    <location>
        <begin position="983"/>
        <end position="1044"/>
    </location>
</feature>
<dbReference type="CDD" id="cd14623">
    <property type="entry name" value="R-PTPc-A-2"/>
    <property type="match status" value="1"/>
</dbReference>
<evidence type="ECO:0000256" key="17">
    <source>
        <dbReference type="ARBA" id="ARBA00074216"/>
    </source>
</evidence>
<evidence type="ECO:0000256" key="11">
    <source>
        <dbReference type="ARBA" id="ARBA00022912"/>
    </source>
</evidence>
<dbReference type="SMART" id="SM00404">
    <property type="entry name" value="PTPc_motif"/>
    <property type="match status" value="2"/>
</dbReference>
<comment type="similarity">
    <text evidence="3">Belongs to the protein-tyrosine phosphatase family. Receptor class 4 subfamily.</text>
</comment>
<evidence type="ECO:0000256" key="21">
    <source>
        <dbReference type="SAM" id="Coils"/>
    </source>
</evidence>
<evidence type="ECO:0000256" key="2">
    <source>
        <dbReference type="ARBA" id="ARBA00004251"/>
    </source>
</evidence>
<gene>
    <name evidence="27" type="ORF">I79_005039</name>
</gene>
<evidence type="ECO:0000313" key="27">
    <source>
        <dbReference type="EMBL" id="EGV92436.1"/>
    </source>
</evidence>
<evidence type="ECO:0000259" key="25">
    <source>
        <dbReference type="PROSITE" id="PS50055"/>
    </source>
</evidence>
<dbReference type="InParanoid" id="G3H444"/>
<dbReference type="AlphaFoldDB" id="G3H444"/>
<feature type="domain" description="Tyrosine specific protein phosphatases" evidence="26">
    <location>
        <begin position="412"/>
        <end position="483"/>
    </location>
</feature>
<evidence type="ECO:0000256" key="10">
    <source>
        <dbReference type="ARBA" id="ARBA00022801"/>
    </source>
</evidence>
<keyword evidence="21" id="KW-0175">Coiled coil</keyword>
<dbReference type="InterPro" id="IPR027262">
    <property type="entry name" value="Tyr_Pase_rcpt_alpha"/>
</dbReference>
<feature type="chain" id="PRO_5003444142" description="Receptor-type tyrosine-protein phosphatase alpha" evidence="24">
    <location>
        <begin position="20"/>
        <end position="1074"/>
    </location>
</feature>
<dbReference type="InterPro" id="IPR050348">
    <property type="entry name" value="Protein-Tyr_Phosphatase"/>
</dbReference>
<dbReference type="InterPro" id="IPR026140">
    <property type="entry name" value="Ribosomal_mS26"/>
</dbReference>
<feature type="binding site" evidence="19">
    <location>
        <position position="477"/>
    </location>
    <ligand>
        <name>substrate</name>
    </ligand>
</feature>
<dbReference type="InterPro" id="IPR016130">
    <property type="entry name" value="Tyr_Pase_AS"/>
</dbReference>
<keyword evidence="7 23" id="KW-0812">Transmembrane</keyword>
<dbReference type="GO" id="GO:0005886">
    <property type="term" value="C:plasma membrane"/>
    <property type="evidence" value="ECO:0007669"/>
    <property type="project" value="UniProtKB-SubCell"/>
</dbReference>
<dbReference type="PANTHER" id="PTHR19134:SF433">
    <property type="entry name" value="RECEPTOR-TYPE TYROSINE-PROTEIN PHOSPHATASE ALPHA"/>
    <property type="match status" value="1"/>
</dbReference>
<organism evidence="27 28">
    <name type="scientific">Cricetulus griseus</name>
    <name type="common">Chinese hamster</name>
    <name type="synonym">Cricetulus barabensis griseus</name>
    <dbReference type="NCBI Taxonomy" id="10029"/>
    <lineage>
        <taxon>Eukaryota</taxon>
        <taxon>Metazoa</taxon>
        <taxon>Chordata</taxon>
        <taxon>Craniata</taxon>
        <taxon>Vertebrata</taxon>
        <taxon>Euteleostomi</taxon>
        <taxon>Mammalia</taxon>
        <taxon>Eutheria</taxon>
        <taxon>Euarchontoglires</taxon>
        <taxon>Glires</taxon>
        <taxon>Rodentia</taxon>
        <taxon>Myomorpha</taxon>
        <taxon>Muroidea</taxon>
        <taxon>Cricetidae</taxon>
        <taxon>Cricetinae</taxon>
        <taxon>Cricetulus</taxon>
    </lineage>
</organism>
<evidence type="ECO:0000259" key="26">
    <source>
        <dbReference type="PROSITE" id="PS50056"/>
    </source>
</evidence>
<dbReference type="InterPro" id="IPR016336">
    <property type="entry name" value="Tyr_Pase_rcpt_a/e-type"/>
</dbReference>
<dbReference type="PIRSF" id="PIRSF500808">
    <property type="entry name" value="PTPR_alpha"/>
    <property type="match status" value="1"/>
</dbReference>
<feature type="domain" description="Tyrosine-protein phosphatase" evidence="25">
    <location>
        <begin position="232"/>
        <end position="492"/>
    </location>
</feature>
<dbReference type="Proteomes" id="UP000001075">
    <property type="component" value="Unassembled WGS sequence"/>
</dbReference>
<evidence type="ECO:0000256" key="12">
    <source>
        <dbReference type="ARBA" id="ARBA00022949"/>
    </source>
</evidence>
<keyword evidence="5" id="KW-1003">Cell membrane</keyword>
<feature type="binding site" evidence="19">
    <location>
        <begin position="433"/>
        <end position="439"/>
    </location>
    <ligand>
        <name>substrate</name>
    </ligand>
</feature>
<keyword evidence="10" id="KW-0378">Hydrolase</keyword>
<feature type="active site" description="Phosphocysteine intermediate" evidence="18">
    <location>
        <position position="723"/>
    </location>
</feature>
<dbReference type="FunCoup" id="G3H444">
    <property type="interactions" value="1222"/>
</dbReference>